<name>A0A1X7UY54_AMPQE</name>
<dbReference type="AlphaFoldDB" id="A0A1X7UY54"/>
<dbReference type="EnsemblMetazoa" id="Aqu2.1.32698_001">
    <property type="protein sequence ID" value="Aqu2.1.32698_001"/>
    <property type="gene ID" value="Aqu2.1.32698"/>
</dbReference>
<sequence length="45" mass="5036">MGSSPLSTGTRLHFREEMGTHKTDEFGASIDSENETLFSFGRRSK</sequence>
<evidence type="ECO:0000313" key="1">
    <source>
        <dbReference type="EnsemblMetazoa" id="Aqu2.1.32698_001"/>
    </source>
</evidence>
<accession>A0A1X7UY54</accession>
<reference evidence="1" key="1">
    <citation type="submission" date="2017-05" db="UniProtKB">
        <authorList>
            <consortium name="EnsemblMetazoa"/>
        </authorList>
    </citation>
    <scope>IDENTIFICATION</scope>
</reference>
<dbReference type="InParanoid" id="A0A1X7UY54"/>
<protein>
    <submittedName>
        <fullName evidence="1">Uncharacterized protein</fullName>
    </submittedName>
</protein>
<proteinExistence type="predicted"/>
<organism evidence="1">
    <name type="scientific">Amphimedon queenslandica</name>
    <name type="common">Sponge</name>
    <dbReference type="NCBI Taxonomy" id="400682"/>
    <lineage>
        <taxon>Eukaryota</taxon>
        <taxon>Metazoa</taxon>
        <taxon>Porifera</taxon>
        <taxon>Demospongiae</taxon>
        <taxon>Heteroscleromorpha</taxon>
        <taxon>Haplosclerida</taxon>
        <taxon>Niphatidae</taxon>
        <taxon>Amphimedon</taxon>
    </lineage>
</organism>